<name>A0A2S7VKX1_PHOAN</name>
<dbReference type="Proteomes" id="UP000238730">
    <property type="component" value="Unassembled WGS sequence"/>
</dbReference>
<feature type="region of interest" description="Disordered" evidence="1">
    <location>
        <begin position="137"/>
        <end position="252"/>
    </location>
</feature>
<protein>
    <submittedName>
        <fullName evidence="2">ABC transporter substrate-binding protein</fullName>
    </submittedName>
</protein>
<dbReference type="AlphaFoldDB" id="A0A2S7VKX1"/>
<dbReference type="EMBL" id="MSCJ01000003">
    <property type="protein sequence ID" value="PQJ62718.1"/>
    <property type="molecule type" value="Genomic_DNA"/>
</dbReference>
<dbReference type="InterPro" id="IPR018648">
    <property type="entry name" value="DUF2076"/>
</dbReference>
<dbReference type="OrthoDB" id="5873420at2"/>
<feature type="compositionally biased region" description="Low complexity" evidence="1">
    <location>
        <begin position="138"/>
        <end position="168"/>
    </location>
</feature>
<evidence type="ECO:0000313" key="2">
    <source>
        <dbReference type="EMBL" id="PQJ62718.1"/>
    </source>
</evidence>
<feature type="compositionally biased region" description="Gly residues" evidence="1">
    <location>
        <begin position="215"/>
        <end position="224"/>
    </location>
</feature>
<reference evidence="2 3" key="1">
    <citation type="submission" date="2016-12" db="EMBL/GenBank/DDBJ databases">
        <title>Diversity of luminous bacteria.</title>
        <authorList>
            <person name="Yoshizawa S."/>
            <person name="Kogure K."/>
        </authorList>
    </citation>
    <scope>NUCLEOTIDE SEQUENCE [LARGE SCALE GENOMIC DNA]</scope>
    <source>
        <strain evidence="2 3">LC1-200</strain>
    </source>
</reference>
<comment type="caution">
    <text evidence="2">The sequence shown here is derived from an EMBL/GenBank/DDBJ whole genome shotgun (WGS) entry which is preliminary data.</text>
</comment>
<feature type="region of interest" description="Disordered" evidence="1">
    <location>
        <begin position="74"/>
        <end position="107"/>
    </location>
</feature>
<dbReference type="RefSeq" id="WP_105062498.1">
    <property type="nucleotide sequence ID" value="NZ_MSCJ01000003.1"/>
</dbReference>
<sequence length="252" mass="26361">MTPQEKDLIQSVATKLKQSPESKKDADAEKFIADEIASQPDAIYKLTQAVLVQEMALKQLKEKNDYLEKNAEYYKEESNRGSLSRMFGGSRPAPQPPQPPVRQPSAFGGFMQTAAGVAAGMVAGSVISNMLFDHDQPADTAAADPAPAADATDTTQDAAPDTASADQSVPEADVANPAFDDQGGSSFLDDTANNFSSDYTGGFGNSGFDDNQGFGDSGFGGDDSGFGDDDTFANNGFGGGDDSGFGDFDDDL</sequence>
<feature type="region of interest" description="Disordered" evidence="1">
    <location>
        <begin position="1"/>
        <end position="26"/>
    </location>
</feature>
<dbReference type="Pfam" id="PF09849">
    <property type="entry name" value="DUF2076"/>
    <property type="match status" value="1"/>
</dbReference>
<evidence type="ECO:0000313" key="3">
    <source>
        <dbReference type="Proteomes" id="UP000238730"/>
    </source>
</evidence>
<proteinExistence type="predicted"/>
<evidence type="ECO:0000256" key="1">
    <source>
        <dbReference type="SAM" id="MobiDB-lite"/>
    </source>
</evidence>
<accession>A0A2S7VKX1</accession>
<organism evidence="2 3">
    <name type="scientific">Photobacterium angustum</name>
    <dbReference type="NCBI Taxonomy" id="661"/>
    <lineage>
        <taxon>Bacteria</taxon>
        <taxon>Pseudomonadati</taxon>
        <taxon>Pseudomonadota</taxon>
        <taxon>Gammaproteobacteria</taxon>
        <taxon>Vibrionales</taxon>
        <taxon>Vibrionaceae</taxon>
        <taxon>Photobacterium</taxon>
    </lineage>
</organism>
<feature type="compositionally biased region" description="Pro residues" evidence="1">
    <location>
        <begin position="93"/>
        <end position="102"/>
    </location>
</feature>
<gene>
    <name evidence="2" type="ORF">BTO08_21095</name>
</gene>